<evidence type="ECO:0000256" key="1">
    <source>
        <dbReference type="ARBA" id="ARBA00004496"/>
    </source>
</evidence>
<comment type="subcellular location">
    <subcellularLocation>
        <location evidence="2">Cell membrane</location>
        <topology evidence="2">Multi-pass membrane protein</topology>
    </subcellularLocation>
    <subcellularLocation>
        <location evidence="1">Cytoplasm</location>
    </subcellularLocation>
</comment>
<sequence>MFDFLKRKNKHKEELYAIAEGTLIPLEEVPDEVFSSKMMGDGFAIRPANGEIYAPLNGTIKTLFPTKHAVGIESENGIEVLLHFGIDTVELEGKPFEVYVQEGDQVTKDTKLATMNLEEIAEAGKNSELMVIFTNPGQIEELSIHPNHTVSVKESIGEITLN</sequence>
<evidence type="ECO:0000313" key="9">
    <source>
        <dbReference type="EMBL" id="EKU27720.1"/>
    </source>
</evidence>
<evidence type="ECO:0000256" key="3">
    <source>
        <dbReference type="ARBA" id="ARBA00022448"/>
    </source>
</evidence>
<dbReference type="InterPro" id="IPR001127">
    <property type="entry name" value="PTS_EIIA_1_perm"/>
</dbReference>
<dbReference type="PANTHER" id="PTHR45008">
    <property type="entry name" value="PTS SYSTEM GLUCOSE-SPECIFIC EIIA COMPONENT"/>
    <property type="match status" value="1"/>
</dbReference>
<keyword evidence="7" id="KW-0418">Kinase</keyword>
<evidence type="ECO:0000256" key="4">
    <source>
        <dbReference type="ARBA" id="ARBA00022597"/>
    </source>
</evidence>
<dbReference type="NCBIfam" id="TIGR00830">
    <property type="entry name" value="PTBA"/>
    <property type="match status" value="1"/>
</dbReference>
<dbReference type="OrthoDB" id="9769191at2"/>
<gene>
    <name evidence="9" type="ORF">C683_0501</name>
</gene>
<proteinExistence type="predicted"/>
<evidence type="ECO:0000313" key="10">
    <source>
        <dbReference type="Proteomes" id="UP000016057"/>
    </source>
</evidence>
<name>K8Z9Y5_9ENTE</name>
<organism evidence="9 10">
    <name type="scientific">Catellicoccus marimammalium M35/04/3</name>
    <dbReference type="NCBI Taxonomy" id="1234409"/>
    <lineage>
        <taxon>Bacteria</taxon>
        <taxon>Bacillati</taxon>
        <taxon>Bacillota</taxon>
        <taxon>Bacilli</taxon>
        <taxon>Lactobacillales</taxon>
        <taxon>Enterococcaceae</taxon>
        <taxon>Catellicoccus</taxon>
    </lineage>
</organism>
<protein>
    <submittedName>
        <fullName evidence="9">N-acetylglucosamine and glucose-specific phosphotransferase system, enzyme IIABC</fullName>
        <ecNumber evidence="9">2.7.1.69</ecNumber>
    </submittedName>
</protein>
<reference evidence="9 10" key="1">
    <citation type="journal article" date="2013" name="Genome Announc.">
        <title>Draft Genome Sequence of Catellicoccus marimammalium, a Novel Species Commonly Found in Gull Feces.</title>
        <authorList>
            <person name="Weigand M.R."/>
            <person name="Ryu H."/>
            <person name="Bozcek L."/>
            <person name="Konstantinidis K.T."/>
            <person name="Santo Domingo J.W."/>
        </authorList>
    </citation>
    <scope>NUCLEOTIDE SEQUENCE [LARGE SCALE GENOMIC DNA]</scope>
    <source>
        <strain evidence="9 10">M35/04/3</strain>
    </source>
</reference>
<dbReference type="Proteomes" id="UP000016057">
    <property type="component" value="Unassembled WGS sequence"/>
</dbReference>
<keyword evidence="10" id="KW-1185">Reference proteome</keyword>
<comment type="caution">
    <text evidence="9">The sequence shown here is derived from an EMBL/GenBank/DDBJ whole genome shotgun (WGS) entry which is preliminary data.</text>
</comment>
<dbReference type="PROSITE" id="PS51093">
    <property type="entry name" value="PTS_EIIA_TYPE_1"/>
    <property type="match status" value="1"/>
</dbReference>
<dbReference type="AlphaFoldDB" id="K8Z9Y5"/>
<keyword evidence="6" id="KW-0598">Phosphotransferase system</keyword>
<dbReference type="EMBL" id="AMYT01000011">
    <property type="protein sequence ID" value="EKU27720.1"/>
    <property type="molecule type" value="Genomic_DNA"/>
</dbReference>
<dbReference type="GO" id="GO:0005737">
    <property type="term" value="C:cytoplasm"/>
    <property type="evidence" value="ECO:0007669"/>
    <property type="project" value="UniProtKB-SubCell"/>
</dbReference>
<accession>K8Z9Y5</accession>
<dbReference type="Gene3D" id="2.70.70.10">
    <property type="entry name" value="Glucose Permease (Domain IIA)"/>
    <property type="match status" value="1"/>
</dbReference>
<dbReference type="InterPro" id="IPR011055">
    <property type="entry name" value="Dup_hybrid_motif"/>
</dbReference>
<evidence type="ECO:0000256" key="2">
    <source>
        <dbReference type="ARBA" id="ARBA00004651"/>
    </source>
</evidence>
<dbReference type="RefSeq" id="WP_009489329.1">
    <property type="nucleotide sequence ID" value="NZ_AMYT01000011.1"/>
</dbReference>
<dbReference type="FunFam" id="2.70.70.10:FF:000001">
    <property type="entry name" value="PTS system glucose-specific IIA component"/>
    <property type="match status" value="1"/>
</dbReference>
<evidence type="ECO:0000256" key="6">
    <source>
        <dbReference type="ARBA" id="ARBA00022683"/>
    </source>
</evidence>
<dbReference type="GO" id="GO:0005886">
    <property type="term" value="C:plasma membrane"/>
    <property type="evidence" value="ECO:0007669"/>
    <property type="project" value="UniProtKB-SubCell"/>
</dbReference>
<evidence type="ECO:0000256" key="5">
    <source>
        <dbReference type="ARBA" id="ARBA00022679"/>
    </source>
</evidence>
<feature type="domain" description="PTS EIIA type-1" evidence="8">
    <location>
        <begin position="31"/>
        <end position="135"/>
    </location>
</feature>
<keyword evidence="4" id="KW-0762">Sugar transport</keyword>
<dbReference type="eggNOG" id="COG2190">
    <property type="taxonomic scope" value="Bacteria"/>
</dbReference>
<keyword evidence="5 9" id="KW-0808">Transferase</keyword>
<dbReference type="EC" id="2.7.1.69" evidence="9"/>
<dbReference type="GO" id="GO:0009401">
    <property type="term" value="P:phosphoenolpyruvate-dependent sugar phosphotransferase system"/>
    <property type="evidence" value="ECO:0007669"/>
    <property type="project" value="UniProtKB-KW"/>
</dbReference>
<dbReference type="InterPro" id="IPR050890">
    <property type="entry name" value="PTS_EIIA_component"/>
</dbReference>
<dbReference type="STRING" id="1234409.C683_0501"/>
<dbReference type="GO" id="GO:0016301">
    <property type="term" value="F:kinase activity"/>
    <property type="evidence" value="ECO:0007669"/>
    <property type="project" value="UniProtKB-KW"/>
</dbReference>
<dbReference type="PROSITE" id="PS00371">
    <property type="entry name" value="PTS_EIIA_TYPE_1_HIS"/>
    <property type="match status" value="1"/>
</dbReference>
<keyword evidence="3" id="KW-0813">Transport</keyword>
<evidence type="ECO:0000259" key="8">
    <source>
        <dbReference type="PROSITE" id="PS51093"/>
    </source>
</evidence>
<dbReference type="Pfam" id="PF00358">
    <property type="entry name" value="PTS_EIIA_1"/>
    <property type="match status" value="1"/>
</dbReference>
<evidence type="ECO:0000256" key="7">
    <source>
        <dbReference type="ARBA" id="ARBA00022777"/>
    </source>
</evidence>
<dbReference type="SUPFAM" id="SSF51261">
    <property type="entry name" value="Duplicated hybrid motif"/>
    <property type="match status" value="1"/>
</dbReference>
<dbReference type="PANTHER" id="PTHR45008:SF1">
    <property type="entry name" value="PTS SYSTEM GLUCOSE-SPECIFIC EIIA COMPONENT"/>
    <property type="match status" value="1"/>
</dbReference>